<dbReference type="GO" id="GO:0005737">
    <property type="term" value="C:cytoplasm"/>
    <property type="evidence" value="ECO:0007669"/>
    <property type="project" value="UniProtKB-SubCell"/>
</dbReference>
<dbReference type="GO" id="GO:0005634">
    <property type="term" value="C:nucleus"/>
    <property type="evidence" value="ECO:0007669"/>
    <property type="project" value="UniProtKB-SubCell"/>
</dbReference>
<sequence length="500" mass="56117">MEIETQTLSNFELNSNPPFSYSVTIGTDTSDFQSPASGERSEMDFASASSGKPPVTDRRRSEIPESDVVPANCESISAMTVQKVYRSYRTRRMLADSAVVAEELWWQAIDYARLNHSTISFFNFLKRETAASRWNRISLNASKVGKGLAEDAQAQKLAFQHWIEAIDPRHRYGHSLNKYYEEWCKSEAGQPFFFWLDIGDGKEVDLKECPRSELRQQCIKYLGPQERGHYQYIIAEGKVVHKQSGNFLDTKNGMPRAKWIFVMSTSKKLYAGQKKKGFFHHSSFLAGGATLAAGRLEAEDGMLKSISPYSGHYRPSDDSLDGLLSFLKENGVDLNELEIRKGKEDYENFEESKLDGEAFAAELLTESPPFGNSKEEENDTSLELQTRTKINYKRTLSGGLQSPRADVPKTAILQRIHSKKAASSYQLGKQLSRQWSTGAGPRIGCIADYPIELRLQALEFVHLSPRTPPTPSSYRRMAGLPLPTAPPLSDLYTGQSSFAV</sequence>
<reference evidence="7" key="2">
    <citation type="journal article" date="2018" name="BMC Genomics">
        <title>A manually annotated Actinidia chinensis var. chinensis (kiwifruit) genome highlights the challenges associated with draft genomes and gene prediction in plants.</title>
        <authorList>
            <person name="Pilkington S.M."/>
            <person name="Crowhurst R."/>
            <person name="Hilario E."/>
            <person name="Nardozza S."/>
            <person name="Fraser L."/>
            <person name="Peng Y."/>
            <person name="Gunaseelan K."/>
            <person name="Simpson R."/>
            <person name="Tahir J."/>
            <person name="Deroles S.C."/>
            <person name="Templeton K."/>
            <person name="Luo Z."/>
            <person name="Davy M."/>
            <person name="Cheng C."/>
            <person name="McNeilage M."/>
            <person name="Scaglione D."/>
            <person name="Liu Y."/>
            <person name="Zhang Q."/>
            <person name="Datson P."/>
            <person name="De Silva N."/>
            <person name="Gardiner S.E."/>
            <person name="Bassett H."/>
            <person name="Chagne D."/>
            <person name="McCallum J."/>
            <person name="Dzierzon H."/>
            <person name="Deng C."/>
            <person name="Wang Y.Y."/>
            <person name="Barron L."/>
            <person name="Manako K."/>
            <person name="Bowen J."/>
            <person name="Foster T.M."/>
            <person name="Erridge Z.A."/>
            <person name="Tiffin H."/>
            <person name="Waite C.N."/>
            <person name="Davies K.M."/>
            <person name="Grierson E.P."/>
            <person name="Laing W.A."/>
            <person name="Kirk R."/>
            <person name="Chen X."/>
            <person name="Wood M."/>
            <person name="Montefiori M."/>
            <person name="Brummell D.A."/>
            <person name="Schwinn K.E."/>
            <person name="Catanach A."/>
            <person name="Fullerton C."/>
            <person name="Li D."/>
            <person name="Meiyalaghan S."/>
            <person name="Nieuwenhuizen N."/>
            <person name="Read N."/>
            <person name="Prakash R."/>
            <person name="Hunter D."/>
            <person name="Zhang H."/>
            <person name="McKenzie M."/>
            <person name="Knabel M."/>
            <person name="Harris A."/>
            <person name="Allan A.C."/>
            <person name="Gleave A."/>
            <person name="Chen A."/>
            <person name="Janssen B.J."/>
            <person name="Plunkett B."/>
            <person name="Ampomah-Dwamena C."/>
            <person name="Voogd C."/>
            <person name="Leif D."/>
            <person name="Lafferty D."/>
            <person name="Souleyre E.J.F."/>
            <person name="Varkonyi-Gasic E."/>
            <person name="Gambi F."/>
            <person name="Hanley J."/>
            <person name="Yao J.L."/>
            <person name="Cheung J."/>
            <person name="David K.M."/>
            <person name="Warren B."/>
            <person name="Marsh K."/>
            <person name="Snowden K.C."/>
            <person name="Lin-Wang K."/>
            <person name="Brian L."/>
            <person name="Martinez-Sanchez M."/>
            <person name="Wang M."/>
            <person name="Ileperuma N."/>
            <person name="Macnee N."/>
            <person name="Campin R."/>
            <person name="McAtee P."/>
            <person name="Drummond R.S.M."/>
            <person name="Espley R.V."/>
            <person name="Ireland H.S."/>
            <person name="Wu R."/>
            <person name="Atkinson R.G."/>
            <person name="Karunairetnam S."/>
            <person name="Bulley S."/>
            <person name="Chunkath S."/>
            <person name="Hanley Z."/>
            <person name="Storey R."/>
            <person name="Thrimawithana A.H."/>
            <person name="Thomson S."/>
            <person name="David C."/>
            <person name="Testolin R."/>
            <person name="Huang H."/>
            <person name="Hellens R.P."/>
            <person name="Schaffer R.J."/>
        </authorList>
    </citation>
    <scope>NUCLEOTIDE SEQUENCE [LARGE SCALE GENOMIC DNA]</scope>
    <source>
        <strain evidence="7">cv. Red5</strain>
    </source>
</reference>
<dbReference type="OrthoDB" id="7344096at2759"/>
<feature type="compositionally biased region" description="Polar residues" evidence="5">
    <location>
        <begin position="22"/>
        <end position="36"/>
    </location>
</feature>
<dbReference type="Proteomes" id="UP000241394">
    <property type="component" value="Chromosome LG12"/>
</dbReference>
<dbReference type="STRING" id="1590841.A0A2R6QW11"/>
<gene>
    <name evidence="6" type="ORF">CEY00_Acc13441</name>
</gene>
<dbReference type="AlphaFoldDB" id="A0A2R6QW11"/>
<keyword evidence="3" id="KW-0963">Cytoplasm</keyword>
<dbReference type="InParanoid" id="A0A2R6QW11"/>
<reference evidence="6 7" key="1">
    <citation type="submission" date="2017-07" db="EMBL/GenBank/DDBJ databases">
        <title>An improved, manually edited Actinidia chinensis var. chinensis (kiwifruit) genome highlights the challenges associated with draft genomes and gene prediction in plants.</title>
        <authorList>
            <person name="Pilkington S."/>
            <person name="Crowhurst R."/>
            <person name="Hilario E."/>
            <person name="Nardozza S."/>
            <person name="Fraser L."/>
            <person name="Peng Y."/>
            <person name="Gunaseelan K."/>
            <person name="Simpson R."/>
            <person name="Tahir J."/>
            <person name="Deroles S."/>
            <person name="Templeton K."/>
            <person name="Luo Z."/>
            <person name="Davy M."/>
            <person name="Cheng C."/>
            <person name="Mcneilage M."/>
            <person name="Scaglione D."/>
            <person name="Liu Y."/>
            <person name="Zhang Q."/>
            <person name="Datson P."/>
            <person name="De Silva N."/>
            <person name="Gardiner S."/>
            <person name="Bassett H."/>
            <person name="Chagne D."/>
            <person name="Mccallum J."/>
            <person name="Dzierzon H."/>
            <person name="Deng C."/>
            <person name="Wang Y.-Y."/>
            <person name="Barron N."/>
            <person name="Manako K."/>
            <person name="Bowen J."/>
            <person name="Foster T."/>
            <person name="Erridge Z."/>
            <person name="Tiffin H."/>
            <person name="Waite C."/>
            <person name="Davies K."/>
            <person name="Grierson E."/>
            <person name="Laing W."/>
            <person name="Kirk R."/>
            <person name="Chen X."/>
            <person name="Wood M."/>
            <person name="Montefiori M."/>
            <person name="Brummell D."/>
            <person name="Schwinn K."/>
            <person name="Catanach A."/>
            <person name="Fullerton C."/>
            <person name="Li D."/>
            <person name="Meiyalaghan S."/>
            <person name="Nieuwenhuizen N."/>
            <person name="Read N."/>
            <person name="Prakash R."/>
            <person name="Hunter D."/>
            <person name="Zhang H."/>
            <person name="Mckenzie M."/>
            <person name="Knabel M."/>
            <person name="Harris A."/>
            <person name="Allan A."/>
            <person name="Chen A."/>
            <person name="Janssen B."/>
            <person name="Plunkett B."/>
            <person name="Dwamena C."/>
            <person name="Voogd C."/>
            <person name="Leif D."/>
            <person name="Lafferty D."/>
            <person name="Souleyre E."/>
            <person name="Varkonyi-Gasic E."/>
            <person name="Gambi F."/>
            <person name="Hanley J."/>
            <person name="Yao J.-L."/>
            <person name="Cheung J."/>
            <person name="David K."/>
            <person name="Warren B."/>
            <person name="Marsh K."/>
            <person name="Snowden K."/>
            <person name="Lin-Wang K."/>
            <person name="Brian L."/>
            <person name="Martinez-Sanchez M."/>
            <person name="Wang M."/>
            <person name="Ileperuma N."/>
            <person name="Macnee N."/>
            <person name="Campin R."/>
            <person name="Mcatee P."/>
            <person name="Drummond R."/>
            <person name="Espley R."/>
            <person name="Ireland H."/>
            <person name="Wu R."/>
            <person name="Atkinson R."/>
            <person name="Karunairetnam S."/>
            <person name="Bulley S."/>
            <person name="Chunkath S."/>
            <person name="Hanley Z."/>
            <person name="Storey R."/>
            <person name="Thrimawithana A."/>
            <person name="Thomson S."/>
            <person name="David C."/>
            <person name="Testolin R."/>
        </authorList>
    </citation>
    <scope>NUCLEOTIDE SEQUENCE [LARGE SCALE GENOMIC DNA]</scope>
    <source>
        <strain evidence="7">cv. Red5</strain>
        <tissue evidence="6">Young leaf</tissue>
    </source>
</reference>
<keyword evidence="4" id="KW-0539">Nucleus</keyword>
<dbReference type="InterPro" id="IPR044159">
    <property type="entry name" value="IQM"/>
</dbReference>
<evidence type="ECO:0000313" key="7">
    <source>
        <dbReference type="Proteomes" id="UP000241394"/>
    </source>
</evidence>
<evidence type="ECO:0000256" key="3">
    <source>
        <dbReference type="ARBA" id="ARBA00022490"/>
    </source>
</evidence>
<proteinExistence type="predicted"/>
<organism evidence="6 7">
    <name type="scientific">Actinidia chinensis var. chinensis</name>
    <name type="common">Chinese soft-hair kiwi</name>
    <dbReference type="NCBI Taxonomy" id="1590841"/>
    <lineage>
        <taxon>Eukaryota</taxon>
        <taxon>Viridiplantae</taxon>
        <taxon>Streptophyta</taxon>
        <taxon>Embryophyta</taxon>
        <taxon>Tracheophyta</taxon>
        <taxon>Spermatophyta</taxon>
        <taxon>Magnoliopsida</taxon>
        <taxon>eudicotyledons</taxon>
        <taxon>Gunneridae</taxon>
        <taxon>Pentapetalae</taxon>
        <taxon>asterids</taxon>
        <taxon>Ericales</taxon>
        <taxon>Actinidiaceae</taxon>
        <taxon>Actinidia</taxon>
    </lineage>
</organism>
<evidence type="ECO:0000256" key="2">
    <source>
        <dbReference type="ARBA" id="ARBA00004496"/>
    </source>
</evidence>
<accession>A0A2R6QW11</accession>
<dbReference type="FunCoup" id="A0A2R6QW11">
    <property type="interactions" value="137"/>
</dbReference>
<comment type="subcellular location">
    <subcellularLocation>
        <location evidence="2">Cytoplasm</location>
    </subcellularLocation>
    <subcellularLocation>
        <location evidence="1">Nucleus</location>
    </subcellularLocation>
</comment>
<feature type="region of interest" description="Disordered" evidence="5">
    <location>
        <begin position="22"/>
        <end position="66"/>
    </location>
</feature>
<dbReference type="PANTHER" id="PTHR31250">
    <property type="entry name" value="IQ DOMAIN-CONTAINING PROTEIN IQM3"/>
    <property type="match status" value="1"/>
</dbReference>
<evidence type="ECO:0000313" key="6">
    <source>
        <dbReference type="EMBL" id="PSS15948.1"/>
    </source>
</evidence>
<dbReference type="Gramene" id="PSS15948">
    <property type="protein sequence ID" value="PSS15948"/>
    <property type="gene ID" value="CEY00_Acc13441"/>
</dbReference>
<name>A0A2R6QW11_ACTCC</name>
<evidence type="ECO:0000256" key="4">
    <source>
        <dbReference type="ARBA" id="ARBA00023242"/>
    </source>
</evidence>
<protein>
    <submittedName>
        <fullName evidence="6">IQ domain-containing protein</fullName>
    </submittedName>
</protein>
<keyword evidence="7" id="KW-1185">Reference proteome</keyword>
<evidence type="ECO:0000256" key="1">
    <source>
        <dbReference type="ARBA" id="ARBA00004123"/>
    </source>
</evidence>
<comment type="caution">
    <text evidence="6">The sequence shown here is derived from an EMBL/GenBank/DDBJ whole genome shotgun (WGS) entry which is preliminary data.</text>
</comment>
<dbReference type="EMBL" id="NKQK01000012">
    <property type="protein sequence ID" value="PSS15948.1"/>
    <property type="molecule type" value="Genomic_DNA"/>
</dbReference>
<dbReference type="OMA" id="RHRSGHN"/>
<dbReference type="PANTHER" id="PTHR31250:SF10">
    <property type="entry name" value="IQ DOMAIN-CONTAINING PROTEIN IQM3"/>
    <property type="match status" value="1"/>
</dbReference>
<evidence type="ECO:0000256" key="5">
    <source>
        <dbReference type="SAM" id="MobiDB-lite"/>
    </source>
</evidence>